<gene>
    <name evidence="1" type="ORF">CLF_101730</name>
</gene>
<accession>G7Y6F6</accession>
<dbReference type="AlphaFoldDB" id="G7Y6F6"/>
<protein>
    <submittedName>
        <fullName evidence="1">Uncharacterized protein</fullName>
    </submittedName>
</protein>
<dbReference type="Proteomes" id="UP000008909">
    <property type="component" value="Unassembled WGS sequence"/>
</dbReference>
<reference key="2">
    <citation type="submission" date="2011-10" db="EMBL/GenBank/DDBJ databases">
        <title>The genome and transcriptome sequence of Clonorchis sinensis provide insights into the carcinogenic liver fluke.</title>
        <authorList>
            <person name="Wang X."/>
            <person name="Huang Y."/>
            <person name="Chen W."/>
            <person name="Liu H."/>
            <person name="Guo L."/>
            <person name="Chen Y."/>
            <person name="Luo F."/>
            <person name="Zhou W."/>
            <person name="Sun J."/>
            <person name="Mao Q."/>
            <person name="Liang P."/>
            <person name="Zhou C."/>
            <person name="Tian Y."/>
            <person name="Men J."/>
            <person name="Lv X."/>
            <person name="Huang L."/>
            <person name="Zhou J."/>
            <person name="Hu Y."/>
            <person name="Li R."/>
            <person name="Zhang F."/>
            <person name="Lei H."/>
            <person name="Li X."/>
            <person name="Hu X."/>
            <person name="Liang C."/>
            <person name="Xu J."/>
            <person name="Wu Z."/>
            <person name="Yu X."/>
        </authorList>
    </citation>
    <scope>NUCLEOTIDE SEQUENCE</scope>
    <source>
        <strain>Henan</strain>
    </source>
</reference>
<dbReference type="EMBL" id="DF142895">
    <property type="protein sequence ID" value="GAA48541.1"/>
    <property type="molecule type" value="Genomic_DNA"/>
</dbReference>
<proteinExistence type="predicted"/>
<reference evidence="1" key="1">
    <citation type="journal article" date="2011" name="Genome Biol.">
        <title>The draft genome of the carcinogenic human liver fluke Clonorchis sinensis.</title>
        <authorList>
            <person name="Wang X."/>
            <person name="Chen W."/>
            <person name="Huang Y."/>
            <person name="Sun J."/>
            <person name="Men J."/>
            <person name="Liu H."/>
            <person name="Luo F."/>
            <person name="Guo L."/>
            <person name="Lv X."/>
            <person name="Deng C."/>
            <person name="Zhou C."/>
            <person name="Fan Y."/>
            <person name="Li X."/>
            <person name="Huang L."/>
            <person name="Hu Y."/>
            <person name="Liang C."/>
            <person name="Hu X."/>
            <person name="Xu J."/>
            <person name="Yu X."/>
        </authorList>
    </citation>
    <scope>NUCLEOTIDE SEQUENCE [LARGE SCALE GENOMIC DNA]</scope>
    <source>
        <strain evidence="1">Henan</strain>
    </source>
</reference>
<name>G7Y6F6_CLOSI</name>
<keyword evidence="2" id="KW-1185">Reference proteome</keyword>
<sequence length="245" mass="27993">MEKQTGTNREREKLQQDLVRIRTYAIDKVNFLGTKNVNVSYKGVTVNETIYIAEGNGPNQLGRDWLQQLVVLKLNQVSTLLEFQSLIRNYEEVFSEPQTSKVFRGEGVRVMIQKIQADEGGCDLLPQIASDFFNSLEYQCNDLHMESDLAPVDKALIHIAVDVQQANMNTQDPFSELWLNSMLSKPGEMCRTTIKLQPSEDFYDTYTNEAETEKSVVEQIRKHLESIVQGTSAGQRFDFDQDQDV</sequence>
<evidence type="ECO:0000313" key="1">
    <source>
        <dbReference type="EMBL" id="GAA48541.1"/>
    </source>
</evidence>
<organism evidence="1 2">
    <name type="scientific">Clonorchis sinensis</name>
    <name type="common">Chinese liver fluke</name>
    <dbReference type="NCBI Taxonomy" id="79923"/>
    <lineage>
        <taxon>Eukaryota</taxon>
        <taxon>Metazoa</taxon>
        <taxon>Spiralia</taxon>
        <taxon>Lophotrochozoa</taxon>
        <taxon>Platyhelminthes</taxon>
        <taxon>Trematoda</taxon>
        <taxon>Digenea</taxon>
        <taxon>Opisthorchiida</taxon>
        <taxon>Opisthorchiata</taxon>
        <taxon>Opisthorchiidae</taxon>
        <taxon>Clonorchis</taxon>
    </lineage>
</organism>
<evidence type="ECO:0000313" key="2">
    <source>
        <dbReference type="Proteomes" id="UP000008909"/>
    </source>
</evidence>